<comment type="subcellular location">
    <subcellularLocation>
        <location evidence="1">Cytoplasm</location>
    </subcellularLocation>
</comment>
<dbReference type="PRINTS" id="PR00492">
    <property type="entry name" value="RHOGDI"/>
</dbReference>
<keyword evidence="3" id="KW-0963">Cytoplasm</keyword>
<dbReference type="EMBL" id="CP097510">
    <property type="protein sequence ID" value="URE33612.1"/>
    <property type="molecule type" value="Genomic_DNA"/>
</dbReference>
<accession>A0A9E7HPE9</accession>
<dbReference type="PANTHER" id="PTHR10980">
    <property type="entry name" value="RHO GDP-DISSOCIATION INHIBITOR"/>
    <property type="match status" value="1"/>
</dbReference>
<keyword evidence="6" id="KW-1185">Reference proteome</keyword>
<dbReference type="OrthoDB" id="1683373at2759"/>
<proteinExistence type="inferred from homology"/>
<organism evidence="5 6">
    <name type="scientific">Musa troglodytarum</name>
    <name type="common">fe'i banana</name>
    <dbReference type="NCBI Taxonomy" id="320322"/>
    <lineage>
        <taxon>Eukaryota</taxon>
        <taxon>Viridiplantae</taxon>
        <taxon>Streptophyta</taxon>
        <taxon>Embryophyta</taxon>
        <taxon>Tracheophyta</taxon>
        <taxon>Spermatophyta</taxon>
        <taxon>Magnoliopsida</taxon>
        <taxon>Liliopsida</taxon>
        <taxon>Zingiberales</taxon>
        <taxon>Musaceae</taxon>
        <taxon>Musa</taxon>
    </lineage>
</organism>
<protein>
    <submittedName>
        <fullName evidence="5">Rho GDP-dissociation inhibitor 1</fullName>
    </submittedName>
</protein>
<feature type="compositionally biased region" description="Basic and acidic residues" evidence="4">
    <location>
        <begin position="61"/>
        <end position="79"/>
    </location>
</feature>
<dbReference type="GO" id="GO:0005094">
    <property type="term" value="F:Rho GDP-dissociation inhibitor activity"/>
    <property type="evidence" value="ECO:0007669"/>
    <property type="project" value="InterPro"/>
</dbReference>
<feature type="region of interest" description="Disordered" evidence="4">
    <location>
        <begin position="61"/>
        <end position="125"/>
    </location>
</feature>
<dbReference type="PANTHER" id="PTHR10980:SF3">
    <property type="entry name" value="LD16419P"/>
    <property type="match status" value="1"/>
</dbReference>
<evidence type="ECO:0000256" key="1">
    <source>
        <dbReference type="ARBA" id="ARBA00004496"/>
    </source>
</evidence>
<evidence type="ECO:0000256" key="3">
    <source>
        <dbReference type="ARBA" id="ARBA00022490"/>
    </source>
</evidence>
<dbReference type="InterPro" id="IPR024792">
    <property type="entry name" value="RhoGDI_dom_sf"/>
</dbReference>
<reference evidence="5" key="1">
    <citation type="submission" date="2022-05" db="EMBL/GenBank/DDBJ databases">
        <title>The Musa troglodytarum L. genome provides insights into the mechanism of non-climacteric behaviour and enrichment of carotenoids.</title>
        <authorList>
            <person name="Wang J."/>
        </authorList>
    </citation>
    <scope>NUCLEOTIDE SEQUENCE</scope>
    <source>
        <tissue evidence="5">Leaf</tissue>
    </source>
</reference>
<gene>
    <name evidence="5" type="ORF">MUK42_07652</name>
</gene>
<dbReference type="InterPro" id="IPR014756">
    <property type="entry name" value="Ig_E-set"/>
</dbReference>
<dbReference type="Pfam" id="PF02115">
    <property type="entry name" value="Rho_GDI"/>
    <property type="match status" value="1"/>
</dbReference>
<evidence type="ECO:0000313" key="6">
    <source>
        <dbReference type="Proteomes" id="UP001055439"/>
    </source>
</evidence>
<feature type="compositionally biased region" description="Basic and acidic residues" evidence="4">
    <location>
        <begin position="115"/>
        <end position="125"/>
    </location>
</feature>
<dbReference type="GO" id="GO:0016020">
    <property type="term" value="C:membrane"/>
    <property type="evidence" value="ECO:0007669"/>
    <property type="project" value="TreeGrafter"/>
</dbReference>
<dbReference type="InterPro" id="IPR000406">
    <property type="entry name" value="Rho_GDI"/>
</dbReference>
<dbReference type="Proteomes" id="UP001055439">
    <property type="component" value="Chromosome 8"/>
</dbReference>
<dbReference type="SUPFAM" id="SSF81296">
    <property type="entry name" value="E set domains"/>
    <property type="match status" value="1"/>
</dbReference>
<comment type="similarity">
    <text evidence="2">Belongs to the Rho GDI family.</text>
</comment>
<sequence>MPIQRMGQRAGGWDSFPLLSASWAAADMSFATGALSCSQNMGLEHKTGNAEKNGILMAREGETEGHSEHKQAGKEEEINRQMSETSLCATEEEEEDDDGKDGKGIDLGPQVSLKDQMEKDKDDESLRRWKEQLLGSVDVNSVGETLEPEVNILSLSIVSPGRPDIVLPLPVAPNSKGVWFTLKEGSHYRLKFTFSVSNNIVSGLRYTNTVWKTGVKVDRTKEMLGTFGPQLESYTYETPEETTPSGIFARGSYAARTKFIDDDGKCYLEMNYSFDIRREWPPIS</sequence>
<evidence type="ECO:0000256" key="4">
    <source>
        <dbReference type="SAM" id="MobiDB-lite"/>
    </source>
</evidence>
<dbReference type="GO" id="GO:0007266">
    <property type="term" value="P:Rho protein signal transduction"/>
    <property type="evidence" value="ECO:0007669"/>
    <property type="project" value="InterPro"/>
</dbReference>
<name>A0A9E7HPE9_9LILI</name>
<evidence type="ECO:0000313" key="5">
    <source>
        <dbReference type="EMBL" id="URE33612.1"/>
    </source>
</evidence>
<dbReference type="GO" id="GO:0005829">
    <property type="term" value="C:cytosol"/>
    <property type="evidence" value="ECO:0007669"/>
    <property type="project" value="TreeGrafter"/>
</dbReference>
<dbReference type="AlphaFoldDB" id="A0A9E7HPE9"/>
<feature type="compositionally biased region" description="Acidic residues" evidence="4">
    <location>
        <begin position="90"/>
        <end position="99"/>
    </location>
</feature>
<evidence type="ECO:0000256" key="2">
    <source>
        <dbReference type="ARBA" id="ARBA00009758"/>
    </source>
</evidence>
<dbReference type="FunFam" id="2.70.50.30:FF:000002">
    <property type="entry name" value="Rho GDP-dissociation inhibitor 1"/>
    <property type="match status" value="1"/>
</dbReference>
<dbReference type="Gene3D" id="2.70.50.30">
    <property type="entry name" value="Coagulation Factor XIII, subunit A, domain 1"/>
    <property type="match status" value="1"/>
</dbReference>